<dbReference type="Pfam" id="PF13410">
    <property type="entry name" value="GST_C_2"/>
    <property type="match status" value="1"/>
</dbReference>
<dbReference type="GO" id="GO:0004364">
    <property type="term" value="F:glutathione transferase activity"/>
    <property type="evidence" value="ECO:0007669"/>
    <property type="project" value="UniProtKB-EC"/>
</dbReference>
<evidence type="ECO:0000259" key="1">
    <source>
        <dbReference type="PROSITE" id="PS50404"/>
    </source>
</evidence>
<feature type="domain" description="GST C-terminal" evidence="2">
    <location>
        <begin position="80"/>
        <end position="206"/>
    </location>
</feature>
<dbReference type="PROSITE" id="PS50404">
    <property type="entry name" value="GST_NTER"/>
    <property type="match status" value="1"/>
</dbReference>
<dbReference type="EC" id="2.5.1.18" evidence="3"/>
<gene>
    <name evidence="3" type="primary">gst</name>
    <name evidence="3" type="ORF">POI8812_03026</name>
</gene>
<dbReference type="PANTHER" id="PTHR44051:SF8">
    <property type="entry name" value="GLUTATHIONE S-TRANSFERASE GSTA"/>
    <property type="match status" value="1"/>
</dbReference>
<organism evidence="3 4">
    <name type="scientific">Pontivivens insulae</name>
    <dbReference type="NCBI Taxonomy" id="1639689"/>
    <lineage>
        <taxon>Bacteria</taxon>
        <taxon>Pseudomonadati</taxon>
        <taxon>Pseudomonadota</taxon>
        <taxon>Alphaproteobacteria</taxon>
        <taxon>Rhodobacterales</taxon>
        <taxon>Paracoccaceae</taxon>
        <taxon>Pontivivens</taxon>
    </lineage>
</organism>
<dbReference type="EMBL" id="OMKW01000004">
    <property type="protein sequence ID" value="SPF30684.1"/>
    <property type="molecule type" value="Genomic_DNA"/>
</dbReference>
<dbReference type="Proteomes" id="UP000244932">
    <property type="component" value="Unassembled WGS sequence"/>
</dbReference>
<dbReference type="SUPFAM" id="SSF52833">
    <property type="entry name" value="Thioredoxin-like"/>
    <property type="match status" value="1"/>
</dbReference>
<dbReference type="PROSITE" id="PS50405">
    <property type="entry name" value="GST_CTER"/>
    <property type="match status" value="1"/>
</dbReference>
<dbReference type="Gene3D" id="3.40.30.10">
    <property type="entry name" value="Glutaredoxin"/>
    <property type="match status" value="1"/>
</dbReference>
<dbReference type="Pfam" id="PF13417">
    <property type="entry name" value="GST_N_3"/>
    <property type="match status" value="1"/>
</dbReference>
<name>A0A2R8AEK9_9RHOB</name>
<feature type="domain" description="GST N-terminal" evidence="1">
    <location>
        <begin position="1"/>
        <end position="76"/>
    </location>
</feature>
<dbReference type="Gene3D" id="1.20.1050.10">
    <property type="match status" value="1"/>
</dbReference>
<evidence type="ECO:0000259" key="2">
    <source>
        <dbReference type="PROSITE" id="PS50405"/>
    </source>
</evidence>
<dbReference type="AlphaFoldDB" id="A0A2R8AEK9"/>
<dbReference type="OrthoDB" id="9810080at2"/>
<evidence type="ECO:0000313" key="4">
    <source>
        <dbReference type="Proteomes" id="UP000244932"/>
    </source>
</evidence>
<dbReference type="InterPro" id="IPR040079">
    <property type="entry name" value="Glutathione_S-Trfase"/>
</dbReference>
<dbReference type="SFLD" id="SFLDG00358">
    <property type="entry name" value="Main_(cytGST)"/>
    <property type="match status" value="1"/>
</dbReference>
<dbReference type="InterPro" id="IPR036282">
    <property type="entry name" value="Glutathione-S-Trfase_C_sf"/>
</dbReference>
<keyword evidence="3" id="KW-0808">Transferase</keyword>
<protein>
    <submittedName>
        <fullName evidence="3">Glutathione S-transferase</fullName>
        <ecNumber evidence="3">2.5.1.18</ecNumber>
    </submittedName>
</protein>
<keyword evidence="4" id="KW-1185">Reference proteome</keyword>
<dbReference type="RefSeq" id="WP_108783400.1">
    <property type="nucleotide sequence ID" value="NZ_OMKW01000004.1"/>
</dbReference>
<dbReference type="CDD" id="cd03046">
    <property type="entry name" value="GST_N_GTT1_like"/>
    <property type="match status" value="1"/>
</dbReference>
<sequence length="206" mass="23004">MEYTLIGHPHTRAMRVMWMLEEVGQPYTLIPAKPHQEAVVSRYPVGKVPALVVGETVLTDSAAICTYLADRFEAMTLTAGTVERGQQDAHLQFILDELDGTLWQASKHKFVLPPELRVEGVHATAHHEWKRGVKELERRLGDQPFLMGEAFTVPDLIAAHCLVWAISAKFDVESDLVMAYGKRCRSRPAFKAARARGAEEIGKITS</sequence>
<dbReference type="SFLD" id="SFLDS00019">
    <property type="entry name" value="Glutathione_Transferase_(cytos"/>
    <property type="match status" value="1"/>
</dbReference>
<dbReference type="SUPFAM" id="SSF47616">
    <property type="entry name" value="GST C-terminal domain-like"/>
    <property type="match status" value="1"/>
</dbReference>
<reference evidence="3 4" key="1">
    <citation type="submission" date="2018-03" db="EMBL/GenBank/DDBJ databases">
        <authorList>
            <person name="Keele B.F."/>
        </authorList>
    </citation>
    <scope>NUCLEOTIDE SEQUENCE [LARGE SCALE GENOMIC DNA]</scope>
    <source>
        <strain evidence="3 4">CeCT 8812</strain>
    </source>
</reference>
<proteinExistence type="predicted"/>
<dbReference type="InterPro" id="IPR004045">
    <property type="entry name" value="Glutathione_S-Trfase_N"/>
</dbReference>
<dbReference type="PANTHER" id="PTHR44051">
    <property type="entry name" value="GLUTATHIONE S-TRANSFERASE-RELATED"/>
    <property type="match status" value="1"/>
</dbReference>
<dbReference type="InterPro" id="IPR010987">
    <property type="entry name" value="Glutathione-S-Trfase_C-like"/>
</dbReference>
<evidence type="ECO:0000313" key="3">
    <source>
        <dbReference type="EMBL" id="SPF30684.1"/>
    </source>
</evidence>
<dbReference type="InterPro" id="IPR036249">
    <property type="entry name" value="Thioredoxin-like_sf"/>
</dbReference>
<accession>A0A2R8AEK9</accession>